<accession>A0A1M5NSU2</accession>
<feature type="region of interest" description="Disordered" evidence="1">
    <location>
        <begin position="201"/>
        <end position="304"/>
    </location>
</feature>
<feature type="compositionally biased region" description="Basic and acidic residues" evidence="1">
    <location>
        <begin position="94"/>
        <end position="106"/>
    </location>
</feature>
<feature type="compositionally biased region" description="Low complexity" evidence="1">
    <location>
        <begin position="133"/>
        <end position="147"/>
    </location>
</feature>
<feature type="compositionally biased region" description="Basic and acidic residues" evidence="1">
    <location>
        <begin position="252"/>
        <end position="265"/>
    </location>
</feature>
<evidence type="ECO:0000313" key="3">
    <source>
        <dbReference type="Proteomes" id="UP000184471"/>
    </source>
</evidence>
<gene>
    <name evidence="2" type="ORF">SAMN05444351_3665</name>
</gene>
<keyword evidence="3" id="KW-1185">Reference proteome</keyword>
<dbReference type="AlphaFoldDB" id="A0A1M5NSU2"/>
<dbReference type="Proteomes" id="UP000184471">
    <property type="component" value="Unassembled WGS sequence"/>
</dbReference>
<feature type="region of interest" description="Disordered" evidence="1">
    <location>
        <begin position="1"/>
        <end position="54"/>
    </location>
</feature>
<dbReference type="EMBL" id="FQVX01000003">
    <property type="protein sequence ID" value="SHG92269.1"/>
    <property type="molecule type" value="Genomic_DNA"/>
</dbReference>
<name>A0A1M5NSU2_9ACTN</name>
<reference evidence="2 3" key="1">
    <citation type="submission" date="2016-11" db="EMBL/GenBank/DDBJ databases">
        <authorList>
            <person name="Jaros S."/>
            <person name="Januszkiewicz K."/>
            <person name="Wedrychowicz H."/>
        </authorList>
    </citation>
    <scope>NUCLEOTIDE SEQUENCE [LARGE SCALE GENOMIC DNA]</scope>
    <source>
        <strain evidence="2 3">DSM 45408</strain>
    </source>
</reference>
<feature type="compositionally biased region" description="Low complexity" evidence="1">
    <location>
        <begin position="205"/>
        <end position="215"/>
    </location>
</feature>
<evidence type="ECO:0000313" key="2">
    <source>
        <dbReference type="EMBL" id="SHG92269.1"/>
    </source>
</evidence>
<evidence type="ECO:0000256" key="1">
    <source>
        <dbReference type="SAM" id="MobiDB-lite"/>
    </source>
</evidence>
<sequence>MPVPPGDATALRARRLRPARRPPADAAAGSTPRPSRRANASIQELEKPRLGGDTPHALGGCQCVGRLSGGSSPTLQAWRVRRATATAIVGCRPRSGDERRRSEDTTASRLPAHQHRPALSLRAPHDVRPRCLARGAAPPSRRGAGVPYQSGAQSGADAEPGSRAARRHPDDQRSRSSSAAWRSVCPASRRGEIGWDCSASSLHRSTTGASTTATSPCSLPSSGASWRRSSAVRGHPGSPASPRQSAGLCPLDVDHSTVGRQHQDSRSAGSPQEVRRTARNRPLRPVTTNRICAAQQPDPRYLAR</sequence>
<feature type="region of interest" description="Disordered" evidence="1">
    <location>
        <begin position="89"/>
        <end position="185"/>
    </location>
</feature>
<proteinExistence type="predicted"/>
<feature type="compositionally biased region" description="Polar residues" evidence="1">
    <location>
        <begin position="216"/>
        <end position="228"/>
    </location>
</feature>
<organism evidence="2 3">
    <name type="scientific">Geodermatophilus nigrescens</name>
    <dbReference type="NCBI Taxonomy" id="1070870"/>
    <lineage>
        <taxon>Bacteria</taxon>
        <taxon>Bacillati</taxon>
        <taxon>Actinomycetota</taxon>
        <taxon>Actinomycetes</taxon>
        <taxon>Geodermatophilales</taxon>
        <taxon>Geodermatophilaceae</taxon>
        <taxon>Geodermatophilus</taxon>
    </lineage>
</organism>
<protein>
    <submittedName>
        <fullName evidence="2">Uncharacterized protein</fullName>
    </submittedName>
</protein>